<feature type="transmembrane region" description="Helical" evidence="1">
    <location>
        <begin position="69"/>
        <end position="87"/>
    </location>
</feature>
<feature type="transmembrane region" description="Helical" evidence="1">
    <location>
        <begin position="38"/>
        <end position="57"/>
    </location>
</feature>
<feature type="chain" id="PRO_5016764159" evidence="2">
    <location>
        <begin position="23"/>
        <end position="198"/>
    </location>
</feature>
<keyword evidence="1" id="KW-0812">Transmembrane</keyword>
<dbReference type="Pfam" id="PF04955">
    <property type="entry name" value="HupE_UreJ"/>
    <property type="match status" value="1"/>
</dbReference>
<dbReference type="PIRSF" id="PIRSF016919">
    <property type="entry name" value="HupE_UreJ"/>
    <property type="match status" value="1"/>
</dbReference>
<gene>
    <name evidence="3" type="ORF">NCTC11645_01865</name>
</gene>
<proteinExistence type="predicted"/>
<dbReference type="STRING" id="673.AL542_16920"/>
<dbReference type="GeneID" id="58897638"/>
<evidence type="ECO:0000313" key="3">
    <source>
        <dbReference type="EMBL" id="STO57473.1"/>
    </source>
</evidence>
<protein>
    <submittedName>
        <fullName evidence="3">HupE / UreJ protein</fullName>
    </submittedName>
</protein>
<name>A0A377HN80_GRIHO</name>
<feature type="transmembrane region" description="Helical" evidence="1">
    <location>
        <begin position="117"/>
        <end position="134"/>
    </location>
</feature>
<dbReference type="Proteomes" id="UP000254512">
    <property type="component" value="Unassembled WGS sequence"/>
</dbReference>
<dbReference type="AlphaFoldDB" id="A0A377HN80"/>
<keyword evidence="1" id="KW-0472">Membrane</keyword>
<dbReference type="InterPro" id="IPR007038">
    <property type="entry name" value="HupE_UreJ"/>
</dbReference>
<dbReference type="EMBL" id="UGHD01000002">
    <property type="protein sequence ID" value="STO57473.1"/>
    <property type="molecule type" value="Genomic_DNA"/>
</dbReference>
<evidence type="ECO:0000256" key="1">
    <source>
        <dbReference type="SAM" id="Phobius"/>
    </source>
</evidence>
<feature type="transmembrane region" description="Helical" evidence="1">
    <location>
        <begin position="178"/>
        <end position="196"/>
    </location>
</feature>
<reference evidence="3 4" key="1">
    <citation type="submission" date="2018-06" db="EMBL/GenBank/DDBJ databases">
        <authorList>
            <consortium name="Pathogen Informatics"/>
            <person name="Doyle S."/>
        </authorList>
    </citation>
    <scope>NUCLEOTIDE SEQUENCE [LARGE SCALE GENOMIC DNA]</scope>
    <source>
        <strain evidence="3 4">NCTC11645</strain>
    </source>
</reference>
<feature type="signal peptide" evidence="2">
    <location>
        <begin position="1"/>
        <end position="22"/>
    </location>
</feature>
<evidence type="ECO:0000313" key="4">
    <source>
        <dbReference type="Proteomes" id="UP000254512"/>
    </source>
</evidence>
<feature type="transmembrane region" description="Helical" evidence="1">
    <location>
        <begin position="93"/>
        <end position="110"/>
    </location>
</feature>
<organism evidence="3 4">
    <name type="scientific">Grimontia hollisae</name>
    <name type="common">Vibrio hollisae</name>
    <dbReference type="NCBI Taxonomy" id="673"/>
    <lineage>
        <taxon>Bacteria</taxon>
        <taxon>Pseudomonadati</taxon>
        <taxon>Pseudomonadota</taxon>
        <taxon>Gammaproteobacteria</taxon>
        <taxon>Vibrionales</taxon>
        <taxon>Vibrionaceae</taxon>
        <taxon>Grimontia</taxon>
    </lineage>
</organism>
<feature type="transmembrane region" description="Helical" evidence="1">
    <location>
        <begin position="146"/>
        <end position="166"/>
    </location>
</feature>
<evidence type="ECO:0000256" key="2">
    <source>
        <dbReference type="SAM" id="SignalP"/>
    </source>
</evidence>
<accession>A0A377HN80</accession>
<sequence length="198" mass="20462">MKRNGYLLATVLASAAPFTAVAHTGHEVNGFLAGISHPITGADHAIALIAIGIWAFMLKNIGVKNAGSLIPSVFLATMAFGAALTFFGVNVPLVETGIALSVLLLGFLLVVGRSLPLIATLPLTALFALAHGAAHGAEMPYAVSTIGYFSGFLISSAALIFVGVTLAKTAERFQSTRFVMPISGGLIVFSGVYQLIMS</sequence>
<keyword evidence="2" id="KW-0732">Signal</keyword>
<dbReference type="KEGG" id="gho:AL542_16920"/>
<keyword evidence="1" id="KW-1133">Transmembrane helix</keyword>
<dbReference type="RefSeq" id="WP_005505412.1">
    <property type="nucleotide sequence ID" value="NZ_CABMOB010000001.1"/>
</dbReference>